<feature type="region of interest" description="Disordered" evidence="1">
    <location>
        <begin position="542"/>
        <end position="573"/>
    </location>
</feature>
<feature type="compositionally biased region" description="Polar residues" evidence="1">
    <location>
        <begin position="487"/>
        <end position="507"/>
    </location>
</feature>
<feature type="compositionally biased region" description="Basic and acidic residues" evidence="1">
    <location>
        <begin position="790"/>
        <end position="799"/>
    </location>
</feature>
<dbReference type="EMBL" id="CP090893">
    <property type="protein sequence ID" value="ULT99557.1"/>
    <property type="molecule type" value="Genomic_DNA"/>
</dbReference>
<feature type="compositionally biased region" description="Polar residues" evidence="1">
    <location>
        <begin position="517"/>
        <end position="528"/>
    </location>
</feature>
<feature type="compositionally biased region" description="Polar residues" evidence="1">
    <location>
        <begin position="551"/>
        <end position="561"/>
    </location>
</feature>
<feature type="region of interest" description="Disordered" evidence="1">
    <location>
        <begin position="255"/>
        <end position="278"/>
    </location>
</feature>
<accession>A0AAE9DA30</accession>
<organism evidence="2 3">
    <name type="scientific">Caenorhabditis briggsae</name>
    <dbReference type="NCBI Taxonomy" id="6238"/>
    <lineage>
        <taxon>Eukaryota</taxon>
        <taxon>Metazoa</taxon>
        <taxon>Ecdysozoa</taxon>
        <taxon>Nematoda</taxon>
        <taxon>Chromadorea</taxon>
        <taxon>Rhabditida</taxon>
        <taxon>Rhabditina</taxon>
        <taxon>Rhabditomorpha</taxon>
        <taxon>Rhabditoidea</taxon>
        <taxon>Rhabditidae</taxon>
        <taxon>Peloderinae</taxon>
        <taxon>Caenorhabditis</taxon>
    </lineage>
</organism>
<feature type="region of interest" description="Disordered" evidence="1">
    <location>
        <begin position="471"/>
        <end position="528"/>
    </location>
</feature>
<feature type="compositionally biased region" description="Basic and acidic residues" evidence="1">
    <location>
        <begin position="563"/>
        <end position="573"/>
    </location>
</feature>
<name>A0AAE9DA30_CAEBR</name>
<evidence type="ECO:0000313" key="2">
    <source>
        <dbReference type="EMBL" id="ULT99557.1"/>
    </source>
</evidence>
<dbReference type="Proteomes" id="UP000827892">
    <property type="component" value="Chromosome III"/>
</dbReference>
<sequence>MWFRQKKCPATIRGLLYHSNVLIDFSLFVSPAAQGSLFSGRSGISTGSNPSSHRPAKTTNSFDLHALKEIMSAPKKRKSDIHIDLCARDEADHKSKKEKTNWHHEEQVENRRGSFLKGIINKVKSTASLKTLNRGPSTSKLETIANDTQLSIKSESSVTSVESGPSTLVPNIAKNAQLRSFVNRDSFTPVPPLDSDEKQDVFVMPTVGGSKSESTNKMEDSISISSHMSVDTIGSNHAIDEDAISIGSTSVFCTPSRNPLQRNGLRMSTRSVPGGDADDDDTQHSLFRSLCNSARRLPNSKLEAGSTPMRRSMRMAIQKRNLSTKSMEDVPEEEEAAGGVITTATIRMSAPIAEEEESGEQFGAAKEFFDGNITSHDESADEGSASISRLSTASVTSCSGHSIGRKSSIFRKIFNPKDRERRLSDVFHGPTSSTSNERRASIISFTNDCSFAAGGMTSASASATNVSMTSVASTESQQKPKIRKKAPSTSNLTQRLSSVFRRSSTSANKDDDMIGPHSQSRRSTLTGYSSISSGIGSIASGVSDQGYGTIGSRNGQSISRSGSKRDDQNKRERSRRLLDRIIISEIPAEDLLRMKVEQMKRKEEEADTSTCISENELLNFDVVAVDVKADGSPFSSTAATFVDDRVKKMVKDEIRANYRPDRCGSVTDCEPDLVFLIPEQTVRGPNDSIISNSDPNSDLLRNVRNGLCKSIEEWKKISTGRDLSTMLIYPTFCQSEDEWDSPATIDAIFTMLDSIMCNVKRWRKNGKCILAGLTPTNVRLLQKEYNRLKESVEQTERDGPPTTDDIDSQSITSTSTVFGKNM</sequence>
<reference evidence="2 3" key="1">
    <citation type="submission" date="2022-05" db="EMBL/GenBank/DDBJ databases">
        <title>Chromosome-level reference genomes for two strains of Caenorhabditis briggsae: an improved platform for comparative genomics.</title>
        <authorList>
            <person name="Stevens L."/>
            <person name="Andersen E.C."/>
        </authorList>
    </citation>
    <scope>NUCLEOTIDE SEQUENCE [LARGE SCALE GENOMIC DNA]</scope>
    <source>
        <strain evidence="2">QX1410_ONT</strain>
        <tissue evidence="2">Whole-organism</tissue>
    </source>
</reference>
<evidence type="ECO:0000313" key="3">
    <source>
        <dbReference type="Proteomes" id="UP000827892"/>
    </source>
</evidence>
<protein>
    <submittedName>
        <fullName evidence="2">Uncharacterized protein</fullName>
    </submittedName>
</protein>
<feature type="region of interest" description="Disordered" evidence="1">
    <location>
        <begin position="790"/>
        <end position="822"/>
    </location>
</feature>
<dbReference type="AlphaFoldDB" id="A0AAE9DA30"/>
<proteinExistence type="predicted"/>
<feature type="compositionally biased region" description="Polar residues" evidence="1">
    <location>
        <begin position="255"/>
        <end position="271"/>
    </location>
</feature>
<evidence type="ECO:0000256" key="1">
    <source>
        <dbReference type="SAM" id="MobiDB-lite"/>
    </source>
</evidence>
<gene>
    <name evidence="2" type="ORF">L3Y34_000694</name>
</gene>